<comment type="caution">
    <text evidence="4">The sequence shown here is derived from an EMBL/GenBank/DDBJ whole genome shotgun (WGS) entry which is preliminary data.</text>
</comment>
<protein>
    <recommendedName>
        <fullName evidence="6">Acyltransferase</fullName>
    </recommendedName>
</protein>
<evidence type="ECO:0008006" key="6">
    <source>
        <dbReference type="Google" id="ProtNLM"/>
    </source>
</evidence>
<dbReference type="GO" id="GO:0016020">
    <property type="term" value="C:membrane"/>
    <property type="evidence" value="ECO:0007669"/>
    <property type="project" value="TreeGrafter"/>
</dbReference>
<sequence>MRSTFLQNLRAIFIIQVLLFHLKPTLFKNGFVGVDMFFVLSGYLMSKILSKSLTFSTVSIFYQKRVARVLPLYYLTILAVVVVGQLLTIRTDRHDLIDDLRWSLALIYNYKPIFEHHSYWENVSSIRFFVHLWSLCVEVQYYLLAPLVVFIAQKLGGLKLSGYCIFIIGSIMFQISTPFELSYSFIVSRLWQFLLGAMVFDFRVEILNATNHLLHHLLYVFSALSVLTMLFPNEFSDVLTRLLMTFLAAILIAGHERLDKSILCCRPFAFIGDISYVLYLVHWPVVCFAKYIQITDQLNFYEMLPVLAISFLISILVHFSLEVRISMVPAKKRVKQKLFINSSLTMSIGAILLSASVSYSLIYCLQTNESILVATLSDADRDAFAYNQNVSNLYTNISELACDTERFDDDSLVLHEYRALEYCRRLGGGGGRVLVIGNSLAIRAFPGILRTFDGRYDEIVLLARHGTAPLLNVLPEFSAACRRQAEQMKPDLLWIIQGMNELIRPYIPIPRDDATLRRVQQDQLDGLKIHAKRVFIDLPYYEKFVDLHNILLRCLLFRQSPADHLVFDEKTVYDLIGPQISRLLSLKCDNCFFNDIQKALSDPTTNAFSAYESSTNRMILYDGSHLSKTGQKLIVDAVYKPRIMQFMQFMRP</sequence>
<dbReference type="PANTHER" id="PTHR23028:SF53">
    <property type="entry name" value="ACYL_TRANSF_3 DOMAIN-CONTAINING PROTEIN"/>
    <property type="match status" value="1"/>
</dbReference>
<feature type="transmembrane region" description="Helical" evidence="1">
    <location>
        <begin position="238"/>
        <end position="256"/>
    </location>
</feature>
<evidence type="ECO:0000259" key="2">
    <source>
        <dbReference type="Pfam" id="PF01757"/>
    </source>
</evidence>
<feature type="domain" description="SGNH" evidence="3">
    <location>
        <begin position="418"/>
        <end position="638"/>
    </location>
</feature>
<evidence type="ECO:0000259" key="3">
    <source>
        <dbReference type="Pfam" id="PF19040"/>
    </source>
</evidence>
<keyword evidence="1" id="KW-1133">Transmembrane helix</keyword>
<dbReference type="InterPro" id="IPR050879">
    <property type="entry name" value="Acyltransferase_3"/>
</dbReference>
<feature type="domain" description="Acyltransferase 3" evidence="2">
    <location>
        <begin position="5"/>
        <end position="317"/>
    </location>
</feature>
<gene>
    <name evidence="4" type="ORF">CBOVIS_LOCUS2006</name>
</gene>
<feature type="transmembrane region" description="Helical" evidence="1">
    <location>
        <begin position="181"/>
        <end position="200"/>
    </location>
</feature>
<dbReference type="EMBL" id="CADEPM010000001">
    <property type="protein sequence ID" value="CAB3398766.1"/>
    <property type="molecule type" value="Genomic_DNA"/>
</dbReference>
<dbReference type="InterPro" id="IPR043968">
    <property type="entry name" value="SGNH"/>
</dbReference>
<dbReference type="Proteomes" id="UP000494206">
    <property type="component" value="Unassembled WGS sequence"/>
</dbReference>
<dbReference type="AlphaFoldDB" id="A0A8S1E582"/>
<feature type="transmembrane region" description="Helical" evidence="1">
    <location>
        <begin position="268"/>
        <end position="292"/>
    </location>
</feature>
<name>A0A8S1E582_9PELO</name>
<dbReference type="GO" id="GO:0016747">
    <property type="term" value="F:acyltransferase activity, transferring groups other than amino-acyl groups"/>
    <property type="evidence" value="ECO:0007669"/>
    <property type="project" value="InterPro"/>
</dbReference>
<evidence type="ECO:0000256" key="1">
    <source>
        <dbReference type="SAM" id="Phobius"/>
    </source>
</evidence>
<dbReference type="PANTHER" id="PTHR23028">
    <property type="entry name" value="ACETYLTRANSFERASE"/>
    <property type="match status" value="1"/>
</dbReference>
<feature type="transmembrane region" description="Helical" evidence="1">
    <location>
        <begin position="338"/>
        <end position="362"/>
    </location>
</feature>
<dbReference type="OrthoDB" id="92766at2759"/>
<keyword evidence="5" id="KW-1185">Reference proteome</keyword>
<keyword evidence="1" id="KW-0812">Transmembrane</keyword>
<dbReference type="Pfam" id="PF01757">
    <property type="entry name" value="Acyl_transf_3"/>
    <property type="match status" value="1"/>
</dbReference>
<organism evidence="4 5">
    <name type="scientific">Caenorhabditis bovis</name>
    <dbReference type="NCBI Taxonomy" id="2654633"/>
    <lineage>
        <taxon>Eukaryota</taxon>
        <taxon>Metazoa</taxon>
        <taxon>Ecdysozoa</taxon>
        <taxon>Nematoda</taxon>
        <taxon>Chromadorea</taxon>
        <taxon>Rhabditida</taxon>
        <taxon>Rhabditina</taxon>
        <taxon>Rhabditomorpha</taxon>
        <taxon>Rhabditoidea</taxon>
        <taxon>Rhabditidae</taxon>
        <taxon>Peloderinae</taxon>
        <taxon>Caenorhabditis</taxon>
    </lineage>
</organism>
<feature type="transmembrane region" description="Helical" evidence="1">
    <location>
        <begin position="128"/>
        <end position="151"/>
    </location>
</feature>
<feature type="transmembrane region" description="Helical" evidence="1">
    <location>
        <begin position="298"/>
        <end position="317"/>
    </location>
</feature>
<proteinExistence type="predicted"/>
<keyword evidence="1" id="KW-0472">Membrane</keyword>
<feature type="transmembrane region" description="Helical" evidence="1">
    <location>
        <begin position="158"/>
        <end position="175"/>
    </location>
</feature>
<evidence type="ECO:0000313" key="5">
    <source>
        <dbReference type="Proteomes" id="UP000494206"/>
    </source>
</evidence>
<evidence type="ECO:0000313" key="4">
    <source>
        <dbReference type="EMBL" id="CAB3398766.1"/>
    </source>
</evidence>
<feature type="transmembrane region" description="Helical" evidence="1">
    <location>
        <begin position="212"/>
        <end position="232"/>
    </location>
</feature>
<feature type="transmembrane region" description="Helical" evidence="1">
    <location>
        <begin position="66"/>
        <end position="87"/>
    </location>
</feature>
<dbReference type="Pfam" id="PF19040">
    <property type="entry name" value="SGNH"/>
    <property type="match status" value="1"/>
</dbReference>
<accession>A0A8S1E582</accession>
<dbReference type="InterPro" id="IPR002656">
    <property type="entry name" value="Acyl_transf_3_dom"/>
</dbReference>
<reference evidence="4 5" key="1">
    <citation type="submission" date="2020-04" db="EMBL/GenBank/DDBJ databases">
        <authorList>
            <person name="Laetsch R D."/>
            <person name="Stevens L."/>
            <person name="Kumar S."/>
            <person name="Blaxter L. M."/>
        </authorList>
    </citation>
    <scope>NUCLEOTIDE SEQUENCE [LARGE SCALE GENOMIC DNA]</scope>
</reference>
<dbReference type="SUPFAM" id="SSF52266">
    <property type="entry name" value="SGNH hydrolase"/>
    <property type="match status" value="1"/>
</dbReference>
<dbReference type="GO" id="GO:0000271">
    <property type="term" value="P:polysaccharide biosynthetic process"/>
    <property type="evidence" value="ECO:0007669"/>
    <property type="project" value="TreeGrafter"/>
</dbReference>